<dbReference type="Gene3D" id="1.20.1280.50">
    <property type="match status" value="1"/>
</dbReference>
<feature type="domain" description="F-box" evidence="2">
    <location>
        <begin position="46"/>
        <end position="85"/>
    </location>
</feature>
<evidence type="ECO:0000313" key="3">
    <source>
        <dbReference type="EMBL" id="KAG0323739.1"/>
    </source>
</evidence>
<protein>
    <recommendedName>
        <fullName evidence="2">F-box domain-containing protein</fullName>
    </recommendedName>
</protein>
<gene>
    <name evidence="3" type="ORF">BGZ99_002539</name>
</gene>
<proteinExistence type="predicted"/>
<sequence length="824" mass="89552">MGPRSAATSQNPRLLQHILLAPTPPQPPLPPRLPHTTAVHTALLLDDILVHIASFLTPGDLYACTLVSTAWRAVFHAFLWHSIAITESHHRPDFLTTLRRNLHLVRSLQWNYTDWWELHHVLREHTPLPPSPALFAPVRTIDPAVSGHRPPILYHPQGRSGSFSSSSTRPGTSIAPKSTSTAASAIWTPSSSGRPIYRAPSLISFPTTTALQGLAFFQDASALRSLVLEGPFELLPLLVALGGQPSRSGNRLSTASMLTHLSLKNTNCPRREVLPTIDLVLRVSSCLEHCSIRTNAQICAATSTTSTSTQSAPSSSSLTPSSFPALITSSSAEVTAITTATATLRHGSIAYPGGATDKEEAENEDETERRPLVLKSLELDIRALTGVQLLSILKQCPDLESFTTTDYGQASPLQDFVDEELKRDSHRPLPSSSFTVLDNIPFHRRSRTSTQQIYSAGTTASATPFVLSEPLQEATQRTTTATPRDSPSKNKGGLINIDADNTTKNIDLVNLLPTFLHNRGTLSVRFGDVALTALQHYCPKLRTLDIGQAFTGKIQSSSLQSFLCSPTAANLRHLRTRGVTLDVEDMADPLEATRVGGEGTLADVHWRCKDLETISIAFGRKIPHPLPPQTANSGIDFQQHSRSLIAVPEEHLPSLDNSMGDRNARTTALAHTSSANMQLYCAWAERTVYKQLSLLIRLRVLDIRQSSFMRFEIGTGVELLASLSNLREFSIAGSEISAGVAAITTASACACATAGAEAGADSMELEMKKDNAMDLWFRQHWPAAEKVIVASRTCHIKTNTTTLGLSQGRDGDGRPLPVERRQSC</sequence>
<dbReference type="CDD" id="cd09917">
    <property type="entry name" value="F-box_SF"/>
    <property type="match status" value="1"/>
</dbReference>
<feature type="region of interest" description="Disordered" evidence="1">
    <location>
        <begin position="472"/>
        <end position="496"/>
    </location>
</feature>
<feature type="region of interest" description="Disordered" evidence="1">
    <location>
        <begin position="802"/>
        <end position="824"/>
    </location>
</feature>
<reference evidence="3" key="1">
    <citation type="journal article" date="2020" name="Fungal Divers.">
        <title>Resolving the Mortierellaceae phylogeny through synthesis of multi-gene phylogenetics and phylogenomics.</title>
        <authorList>
            <person name="Vandepol N."/>
            <person name="Liber J."/>
            <person name="Desiro A."/>
            <person name="Na H."/>
            <person name="Kennedy M."/>
            <person name="Barry K."/>
            <person name="Grigoriev I.V."/>
            <person name="Miller A.N."/>
            <person name="O'Donnell K."/>
            <person name="Stajich J.E."/>
            <person name="Bonito G."/>
        </authorList>
    </citation>
    <scope>NUCLEOTIDE SEQUENCE</scope>
    <source>
        <strain evidence="3">REB-010B</strain>
    </source>
</reference>
<feature type="region of interest" description="Disordered" evidence="1">
    <location>
        <begin position="155"/>
        <end position="180"/>
    </location>
</feature>
<dbReference type="InterPro" id="IPR036047">
    <property type="entry name" value="F-box-like_dom_sf"/>
</dbReference>
<evidence type="ECO:0000313" key="4">
    <source>
        <dbReference type="Proteomes" id="UP000738325"/>
    </source>
</evidence>
<evidence type="ECO:0000259" key="2">
    <source>
        <dbReference type="Pfam" id="PF12937"/>
    </source>
</evidence>
<feature type="compositionally biased region" description="Low complexity" evidence="1">
    <location>
        <begin position="158"/>
        <end position="173"/>
    </location>
</feature>
<feature type="region of interest" description="Disordered" evidence="1">
    <location>
        <begin position="348"/>
        <end position="369"/>
    </location>
</feature>
<name>A0A9P6UXH2_9FUNG</name>
<dbReference type="SUPFAM" id="SSF81383">
    <property type="entry name" value="F-box domain"/>
    <property type="match status" value="1"/>
</dbReference>
<organism evidence="3 4">
    <name type="scientific">Dissophora globulifera</name>
    <dbReference type="NCBI Taxonomy" id="979702"/>
    <lineage>
        <taxon>Eukaryota</taxon>
        <taxon>Fungi</taxon>
        <taxon>Fungi incertae sedis</taxon>
        <taxon>Mucoromycota</taxon>
        <taxon>Mortierellomycotina</taxon>
        <taxon>Mortierellomycetes</taxon>
        <taxon>Mortierellales</taxon>
        <taxon>Mortierellaceae</taxon>
        <taxon>Dissophora</taxon>
    </lineage>
</organism>
<dbReference type="Proteomes" id="UP000738325">
    <property type="component" value="Unassembled WGS sequence"/>
</dbReference>
<accession>A0A9P6UXH2</accession>
<dbReference type="AlphaFoldDB" id="A0A9P6UXH2"/>
<dbReference type="OrthoDB" id="2095648at2759"/>
<feature type="compositionally biased region" description="Basic and acidic residues" evidence="1">
    <location>
        <begin position="809"/>
        <end position="824"/>
    </location>
</feature>
<feature type="compositionally biased region" description="Polar residues" evidence="1">
    <location>
        <begin position="473"/>
        <end position="485"/>
    </location>
</feature>
<comment type="caution">
    <text evidence="3">The sequence shown here is derived from an EMBL/GenBank/DDBJ whole genome shotgun (WGS) entry which is preliminary data.</text>
</comment>
<keyword evidence="4" id="KW-1185">Reference proteome</keyword>
<dbReference type="EMBL" id="JAAAIP010000177">
    <property type="protein sequence ID" value="KAG0323739.1"/>
    <property type="molecule type" value="Genomic_DNA"/>
</dbReference>
<dbReference type="InterPro" id="IPR001810">
    <property type="entry name" value="F-box_dom"/>
</dbReference>
<dbReference type="Pfam" id="PF12937">
    <property type="entry name" value="F-box-like"/>
    <property type="match status" value="1"/>
</dbReference>
<evidence type="ECO:0000256" key="1">
    <source>
        <dbReference type="SAM" id="MobiDB-lite"/>
    </source>
</evidence>